<feature type="region of interest" description="Disordered" evidence="13">
    <location>
        <begin position="625"/>
        <end position="688"/>
    </location>
</feature>
<evidence type="ECO:0000259" key="14">
    <source>
        <dbReference type="PROSITE" id="PS50157"/>
    </source>
</evidence>
<evidence type="ECO:0000256" key="1">
    <source>
        <dbReference type="ARBA" id="ARBA00004114"/>
    </source>
</evidence>
<feature type="compositionally biased region" description="Basic and acidic residues" evidence="13">
    <location>
        <begin position="244"/>
        <end position="266"/>
    </location>
</feature>
<evidence type="ECO:0000256" key="8">
    <source>
        <dbReference type="ARBA" id="ARBA00023054"/>
    </source>
</evidence>
<sequence length="743" mass="84606">MGFKGKFPQMVRETGFKLRQYRDGPLDWRLMGSYETERILREQNLELVDKALAHLSEAPLGTVLETHILDSGIAKYFVMSQYAIQYLICCRTYLDECVTDLKEAHSTAQEEIATLRKSLSESNNEVIQLHKKITQIEAIREVVYPCHLCPKNFISNEALNVHIGRKHRVASPPSLASGTGKDKDRDKDTDVHLINTIKMELEIKQLKERLNAAEKNIKERSTGSKRVSPRQEQRTVGIQSNLAEPKDKDEDSGQARRSEDSERKEQLTGLAERLSNFEEWQMQLKQSNEQFIQDINKRLEGLSRALEQSKQASATTPPLEDRVATPCLEDLERILTEKVAEIGKISAHKLEEVMYHLEMGYNEKLEALERELKVLSSQKKQPDPAHLSLPAASKIPKPVVPRKEETNIDRIRKQVESEFLKKKRDDDTYSIEEAPRKSPVKPITQQVTQVQVHVVEKEQPSAGSSGSNPTYTKSPREPPVSSKPETRETTDISESLSQEEVENAEEQSPTEEEGTEVSTSESEAPRNDRKPKGIKLPARIIKSPQKPFTRKDARKMVNRKLLPHGFDMKSKGISHTSLKRVNSELAEHRNKLKLQYPHFYVTRNRIRKFVEKLCSTKFSQRAEGLLKHRSPLKPMEVPKKGMQRSVSSAKSEEDIASSQNEEQDEEQSESSEQQSRSSSPPVRPLNKDFKARLEEILVKPAATVRGASKSALITRPVPLPRKRVMFNTKDSGKSFNDSDDNYK</sequence>
<protein>
    <submittedName>
        <fullName evidence="16">Cilium assembly protein DZIP1L</fullName>
    </submittedName>
</protein>
<keyword evidence="5" id="KW-0479">Metal-binding</keyword>
<evidence type="ECO:0000256" key="13">
    <source>
        <dbReference type="SAM" id="MobiDB-lite"/>
    </source>
</evidence>
<dbReference type="GO" id="GO:0005737">
    <property type="term" value="C:cytoplasm"/>
    <property type="evidence" value="ECO:0007669"/>
    <property type="project" value="TreeGrafter"/>
</dbReference>
<evidence type="ECO:0000256" key="6">
    <source>
        <dbReference type="ARBA" id="ARBA00022771"/>
    </source>
</evidence>
<accession>A0AB39ZRB9</accession>
<dbReference type="InterPro" id="IPR032714">
    <property type="entry name" value="DZIP1_N"/>
</dbReference>
<evidence type="ECO:0000256" key="7">
    <source>
        <dbReference type="ARBA" id="ARBA00022833"/>
    </source>
</evidence>
<evidence type="ECO:0000256" key="5">
    <source>
        <dbReference type="ARBA" id="ARBA00022723"/>
    </source>
</evidence>
<dbReference type="InterPro" id="IPR051241">
    <property type="entry name" value="DZIP_RILPL"/>
</dbReference>
<keyword evidence="4" id="KW-0963">Cytoplasm</keyword>
<dbReference type="GO" id="GO:0036064">
    <property type="term" value="C:ciliary basal body"/>
    <property type="evidence" value="ECO:0007669"/>
    <property type="project" value="TreeGrafter"/>
</dbReference>
<keyword evidence="8 12" id="KW-0175">Coiled coil</keyword>
<reference evidence="16" key="1">
    <citation type="submission" date="2025-08" db="UniProtKB">
        <authorList>
            <consortium name="RefSeq"/>
        </authorList>
    </citation>
    <scope>IDENTIFICATION</scope>
</reference>
<dbReference type="GeneID" id="108018350"/>
<dbReference type="Proteomes" id="UP001652628">
    <property type="component" value="Chromosome 3"/>
</dbReference>
<feature type="compositionally biased region" description="Low complexity" evidence="13">
    <location>
        <begin position="670"/>
        <end position="679"/>
    </location>
</feature>
<feature type="region of interest" description="Disordered" evidence="13">
    <location>
        <begin position="376"/>
        <end position="540"/>
    </location>
</feature>
<evidence type="ECO:0000313" key="15">
    <source>
        <dbReference type="Proteomes" id="UP001652628"/>
    </source>
</evidence>
<dbReference type="GO" id="GO:0060271">
    <property type="term" value="P:cilium assembly"/>
    <property type="evidence" value="ECO:0007669"/>
    <property type="project" value="TreeGrafter"/>
</dbReference>
<feature type="region of interest" description="Disordered" evidence="13">
    <location>
        <begin position="704"/>
        <end position="743"/>
    </location>
</feature>
<evidence type="ECO:0000256" key="4">
    <source>
        <dbReference type="ARBA" id="ARBA00022490"/>
    </source>
</evidence>
<name>A0AB39ZRB9_DROSZ</name>
<feature type="region of interest" description="Disordered" evidence="13">
    <location>
        <begin position="214"/>
        <end position="267"/>
    </location>
</feature>
<feature type="compositionally biased region" description="Low complexity" evidence="13">
    <location>
        <begin position="440"/>
        <end position="453"/>
    </location>
</feature>
<dbReference type="PROSITE" id="PS50157">
    <property type="entry name" value="ZINC_FINGER_C2H2_2"/>
    <property type="match status" value="1"/>
</dbReference>
<keyword evidence="15" id="KW-1185">Reference proteome</keyword>
<feature type="compositionally biased region" description="Polar residues" evidence="13">
    <location>
        <begin position="461"/>
        <end position="473"/>
    </location>
</feature>
<evidence type="ECO:0000256" key="11">
    <source>
        <dbReference type="PROSITE-ProRule" id="PRU00042"/>
    </source>
</evidence>
<feature type="coiled-coil region" evidence="12">
    <location>
        <begin position="98"/>
        <end position="125"/>
    </location>
</feature>
<comment type="similarity">
    <text evidence="3">Belongs to the DZIP C2H2-type zinc-finger protein family.</text>
</comment>
<comment type="subcellular location">
    <subcellularLocation>
        <location evidence="2">Cytoplasm</location>
        <location evidence="2">Cytoskeleton</location>
        <location evidence="2">Cilium basal body</location>
    </subcellularLocation>
    <subcellularLocation>
        <location evidence="1">Cytoplasm</location>
        <location evidence="1">Cytoskeleton</location>
        <location evidence="1">Microtubule organizing center</location>
        <location evidence="1">Centrosome</location>
        <location evidence="1">Centriole</location>
    </subcellularLocation>
</comment>
<feature type="region of interest" description="Disordered" evidence="13">
    <location>
        <begin position="167"/>
        <end position="188"/>
    </location>
</feature>
<dbReference type="PANTHER" id="PTHR21502">
    <property type="entry name" value="ZINC FINGER PROTEIN DZIP1"/>
    <property type="match status" value="1"/>
</dbReference>
<evidence type="ECO:0000256" key="9">
    <source>
        <dbReference type="ARBA" id="ARBA00023212"/>
    </source>
</evidence>
<keyword evidence="10" id="KW-0966">Cell projection</keyword>
<evidence type="ECO:0000256" key="12">
    <source>
        <dbReference type="SAM" id="Coils"/>
    </source>
</evidence>
<dbReference type="RefSeq" id="XP_016941382.4">
    <property type="nucleotide sequence ID" value="XM_017085893.4"/>
</dbReference>
<dbReference type="InterPro" id="IPR058883">
    <property type="entry name" value="DZIP1_dom"/>
</dbReference>
<dbReference type="PROSITE" id="PS00028">
    <property type="entry name" value="ZINC_FINGER_C2H2_1"/>
    <property type="match status" value="1"/>
</dbReference>
<evidence type="ECO:0000313" key="16">
    <source>
        <dbReference type="RefSeq" id="XP_016941382.4"/>
    </source>
</evidence>
<keyword evidence="7" id="KW-0862">Zinc</keyword>
<organism evidence="15 16">
    <name type="scientific">Drosophila suzukii</name>
    <name type="common">Spotted-wing drosophila fruit fly</name>
    <dbReference type="NCBI Taxonomy" id="28584"/>
    <lineage>
        <taxon>Eukaryota</taxon>
        <taxon>Metazoa</taxon>
        <taxon>Ecdysozoa</taxon>
        <taxon>Arthropoda</taxon>
        <taxon>Hexapoda</taxon>
        <taxon>Insecta</taxon>
        <taxon>Pterygota</taxon>
        <taxon>Neoptera</taxon>
        <taxon>Endopterygota</taxon>
        <taxon>Diptera</taxon>
        <taxon>Brachycera</taxon>
        <taxon>Muscomorpha</taxon>
        <taxon>Ephydroidea</taxon>
        <taxon>Drosophilidae</taxon>
        <taxon>Drosophila</taxon>
        <taxon>Sophophora</taxon>
    </lineage>
</organism>
<gene>
    <name evidence="16" type="primary">DZIP1</name>
</gene>
<keyword evidence="9" id="KW-0206">Cytoskeleton</keyword>
<evidence type="ECO:0000256" key="3">
    <source>
        <dbReference type="ARBA" id="ARBA00009131"/>
    </source>
</evidence>
<feature type="compositionally biased region" description="Acidic residues" evidence="13">
    <location>
        <begin position="497"/>
        <end position="515"/>
    </location>
</feature>
<dbReference type="AlphaFoldDB" id="A0AB39ZRB9"/>
<dbReference type="GO" id="GO:0005814">
    <property type="term" value="C:centriole"/>
    <property type="evidence" value="ECO:0007669"/>
    <property type="project" value="UniProtKB-SubCell"/>
</dbReference>
<feature type="domain" description="C2H2-type" evidence="14">
    <location>
        <begin position="144"/>
        <end position="172"/>
    </location>
</feature>
<proteinExistence type="inferred from homology"/>
<dbReference type="GO" id="GO:0008270">
    <property type="term" value="F:zinc ion binding"/>
    <property type="evidence" value="ECO:0007669"/>
    <property type="project" value="UniProtKB-KW"/>
</dbReference>
<dbReference type="InterPro" id="IPR013087">
    <property type="entry name" value="Znf_C2H2_type"/>
</dbReference>
<dbReference type="Pfam" id="PF13815">
    <property type="entry name" value="Dzip-like_N"/>
    <property type="match status" value="1"/>
</dbReference>
<evidence type="ECO:0000256" key="10">
    <source>
        <dbReference type="ARBA" id="ARBA00023273"/>
    </source>
</evidence>
<keyword evidence="6 11" id="KW-0863">Zinc-finger</keyword>
<dbReference type="PANTHER" id="PTHR21502:SF3">
    <property type="entry name" value="CILIUM ASSEMBLY PROTEIN DZIP1L"/>
    <property type="match status" value="1"/>
</dbReference>
<evidence type="ECO:0000256" key="2">
    <source>
        <dbReference type="ARBA" id="ARBA00004120"/>
    </source>
</evidence>
<feature type="compositionally biased region" description="Basic and acidic residues" evidence="13">
    <location>
        <begin position="401"/>
        <end position="427"/>
    </location>
</feature>
<dbReference type="Pfam" id="PF25977">
    <property type="entry name" value="DZIP1"/>
    <property type="match status" value="1"/>
</dbReference>